<dbReference type="Pfam" id="PF12932">
    <property type="entry name" value="Sec16"/>
    <property type="match status" value="1"/>
</dbReference>
<dbReference type="FunFam" id="1.25.40.1030:FF:000003">
    <property type="entry name" value="Protein transport protein sec16"/>
    <property type="match status" value="1"/>
</dbReference>
<dbReference type="STRING" id="38654.A0A1U8DF61"/>
<dbReference type="RefSeq" id="XP_014379866.1">
    <property type="nucleotide sequence ID" value="XM_014524380.2"/>
</dbReference>
<dbReference type="KEGG" id="asn:102371683"/>
<name>A0A1U8DF61_ALLSI</name>
<evidence type="ECO:0000256" key="8">
    <source>
        <dbReference type="ARBA" id="ARBA00022927"/>
    </source>
</evidence>
<feature type="compositionally biased region" description="Basic and acidic residues" evidence="13">
    <location>
        <begin position="119"/>
        <end position="138"/>
    </location>
</feature>
<keyword evidence="7 12" id="KW-0931">ER-Golgi transport</keyword>
<sequence>MEPWTPPWPPQPWERHVAPVKGQDRGQWRQVYHRSLPQSRPNGERYYHQQQGPQTGPQPWQDSWEEYYHYSYPWRPGDRIRPDSRAEYYESSYPPRPYSRQGHEDPHWNYPAPSSGEDYSYRDYYRHPPAVQDDRDPSQGDPYGRQADYLDQSYSRDFGHDQANSPFVQTDARQYRSKNFDSYEESYISSSRQEWTGEAPQRSSLEEASIQPHELSSTGEPSLLQRYKESGLSSSSYELSQYIFDSSNQYDPAPSEAWSPVHTEEASLATLHHVAPLKYSLPHVPVCFGAGGHLVRVCPNFPAEGQPALVELHSLEVILDNTREQEELQAFPGPLVREDLHKVDVMTFCQHRVAMSCDLTTQRGRDSALLWKLLILLCRQNGSMVGSDTAELLMQDCKRLEKYRRQNPAANLINLTDDEWPSYGSGTPDLLTGEIPPNMDTPEQIVEKFTKLLYYGRKKEALDWAMRNQLWGHALFLSSKMDSRTYSWVLTGFTSTLAVNDPLQTLFQLMSGRIPQAALCCGDSKWGDWRPHLAVILSNHVGEAELNHRAIVTMGDTLAGKGLIEAAHFCYLMADVPFGHYGVKTDHMALLGSSHRQTFVQFATTESIQRTEIFEYCQLLGHPKSFIFTFQVYKLIYASRLVDYGLTSQALYYCEGIGTALLDQPQTRHPVLLAQVIQLAERLKFSDPLLLERPDQEQDLEPDWLVQLRAQRQQWEVEGDFPDLTSTQPEFSRVNRSTSDKDLHYEFTQNQGYQHDLRQQLNNHSEGTSQYEPVLQEYVSLQSGMHSAVDGYEQAITSVLSGAGQESYPTVVSPRVDVFLGGTASDHSPEVGQTPVGALEPQGHSLPFDVQKNITEEQQSMSRARIRTVSECSTVSVEDDAHQLPGQAGEGATKEQSSTEGAKQEETKGSGFGWFSWFRSKPDKDVASSRDRSETAPDSTVLESQEQTLSSSPLCATPTAGTSPSSHAPASGSVPVFRSSASNEPTATTGPDGRKLAAFPEVGGQNDSYGPLSGPGGCLPPPGEGLVPLFNPGHIPQLFSAVSPGLSQPKRLSQRRYPTLP</sequence>
<comment type="subcellular location">
    <subcellularLocation>
        <location evidence="2">Endoplasmic reticulum membrane</location>
        <topology evidence="2">Peripheral membrane protein</topology>
    </subcellularLocation>
    <subcellularLocation>
        <location evidence="1">Golgi apparatus membrane</location>
        <topology evidence="1">Peripheral membrane protein</topology>
    </subcellularLocation>
</comment>
<dbReference type="GO" id="GO:0005789">
    <property type="term" value="C:endoplasmic reticulum membrane"/>
    <property type="evidence" value="ECO:0007669"/>
    <property type="project" value="UniProtKB-SubCell"/>
</dbReference>
<dbReference type="GO" id="GO:0007030">
    <property type="term" value="P:Golgi organization"/>
    <property type="evidence" value="ECO:0007669"/>
    <property type="project" value="TreeGrafter"/>
</dbReference>
<evidence type="ECO:0000256" key="6">
    <source>
        <dbReference type="ARBA" id="ARBA00022824"/>
    </source>
</evidence>
<comment type="similarity">
    <text evidence="3 12">Belongs to the SEC16 family.</text>
</comment>
<evidence type="ECO:0000259" key="14">
    <source>
        <dbReference type="Pfam" id="PF12931"/>
    </source>
</evidence>
<feature type="region of interest" description="Disordered" evidence="13">
    <location>
        <begin position="1"/>
        <end position="61"/>
    </location>
</feature>
<keyword evidence="8 12" id="KW-0653">Protein transport</keyword>
<dbReference type="CDD" id="cd09233">
    <property type="entry name" value="ACE1-Sec16-like"/>
    <property type="match status" value="1"/>
</dbReference>
<dbReference type="RefSeq" id="XP_014379867.1">
    <property type="nucleotide sequence ID" value="XM_014524381.2"/>
</dbReference>
<organism evidence="16 19">
    <name type="scientific">Alligator sinensis</name>
    <name type="common">Chinese alligator</name>
    <dbReference type="NCBI Taxonomy" id="38654"/>
    <lineage>
        <taxon>Eukaryota</taxon>
        <taxon>Metazoa</taxon>
        <taxon>Chordata</taxon>
        <taxon>Craniata</taxon>
        <taxon>Vertebrata</taxon>
        <taxon>Euteleostomi</taxon>
        <taxon>Archelosauria</taxon>
        <taxon>Archosauria</taxon>
        <taxon>Crocodylia</taxon>
        <taxon>Alligatoridae</taxon>
        <taxon>Alligatorinae</taxon>
        <taxon>Alligator</taxon>
    </lineage>
</organism>
<accession>A0A1U8DF61</accession>
<feature type="region of interest" description="Disordered" evidence="13">
    <location>
        <begin position="1041"/>
        <end position="1061"/>
    </location>
</feature>
<dbReference type="OrthoDB" id="8918678at2759"/>
<evidence type="ECO:0000313" key="19">
    <source>
        <dbReference type="RefSeq" id="XP_014379867.1"/>
    </source>
</evidence>
<dbReference type="GO" id="GO:0070973">
    <property type="term" value="P:protein localization to endoplasmic reticulum exit site"/>
    <property type="evidence" value="ECO:0007669"/>
    <property type="project" value="TreeGrafter"/>
</dbReference>
<feature type="compositionally biased region" description="Polar residues" evidence="13">
    <location>
        <begin position="979"/>
        <end position="989"/>
    </location>
</feature>
<dbReference type="Proteomes" id="UP000189705">
    <property type="component" value="Unplaced"/>
</dbReference>
<proteinExistence type="inferred from homology"/>
<keyword evidence="4 12" id="KW-0813">Transport</keyword>
<dbReference type="InterPro" id="IPR024298">
    <property type="entry name" value="Sec16_Sec23-bd"/>
</dbReference>
<evidence type="ECO:0000256" key="11">
    <source>
        <dbReference type="ARBA" id="ARBA00045648"/>
    </source>
</evidence>
<feature type="compositionally biased region" description="Basic and acidic residues" evidence="13">
    <location>
        <begin position="13"/>
        <end position="27"/>
    </location>
</feature>
<feature type="compositionally biased region" description="Polar residues" evidence="13">
    <location>
        <begin position="936"/>
        <end position="968"/>
    </location>
</feature>
<feature type="compositionally biased region" description="Basic and acidic residues" evidence="13">
    <location>
        <begin position="920"/>
        <end position="935"/>
    </location>
</feature>
<keyword evidence="10 12" id="KW-0472">Membrane</keyword>
<evidence type="ECO:0000259" key="15">
    <source>
        <dbReference type="Pfam" id="PF12932"/>
    </source>
</evidence>
<feature type="region of interest" description="Disordered" evidence="13">
    <location>
        <begin position="873"/>
        <end position="1025"/>
    </location>
</feature>
<feature type="domain" description="Sec16 central conserved" evidence="15">
    <location>
        <begin position="286"/>
        <end position="382"/>
    </location>
</feature>
<dbReference type="GO" id="GO:0016192">
    <property type="term" value="P:vesicle-mediated transport"/>
    <property type="evidence" value="ECO:0007669"/>
    <property type="project" value="UniProtKB-KW"/>
</dbReference>
<dbReference type="Pfam" id="PF12931">
    <property type="entry name" value="TPR_Sec16"/>
    <property type="match status" value="1"/>
</dbReference>
<dbReference type="GO" id="GO:0012507">
    <property type="term" value="C:ER to Golgi transport vesicle membrane"/>
    <property type="evidence" value="ECO:0007669"/>
    <property type="project" value="TreeGrafter"/>
</dbReference>
<dbReference type="GO" id="GO:0015031">
    <property type="term" value="P:protein transport"/>
    <property type="evidence" value="ECO:0007669"/>
    <property type="project" value="UniProtKB-KW"/>
</dbReference>
<evidence type="ECO:0000256" key="13">
    <source>
        <dbReference type="SAM" id="MobiDB-lite"/>
    </source>
</evidence>
<comment type="function">
    <text evidence="11">Plays a role in the organization of the endoplasmic reticulum exit sites (ERES), also known as transitional endoplasmic reticulum (tER). Required for secretory cargo traffic from the endoplasmic reticulum to the Golgi apparatus. Involved in peroxisome biogenesis. Regulates the transport of peroxisomal biogenesis factors PEX3 and PEX16 from the ER to peroxisomes.</text>
</comment>
<dbReference type="GO" id="GO:0070971">
    <property type="term" value="C:endoplasmic reticulum exit site"/>
    <property type="evidence" value="ECO:0007669"/>
    <property type="project" value="TreeGrafter"/>
</dbReference>
<feature type="region of interest" description="Disordered" evidence="13">
    <location>
        <begin position="75"/>
        <end position="147"/>
    </location>
</feature>
<dbReference type="PANTHER" id="PTHR13402">
    <property type="entry name" value="RGPR-RELATED"/>
    <property type="match status" value="1"/>
</dbReference>
<evidence type="ECO:0000313" key="16">
    <source>
        <dbReference type="Proteomes" id="UP000189705"/>
    </source>
</evidence>
<dbReference type="PANTHER" id="PTHR13402:SF11">
    <property type="entry name" value="PROTEIN TRANSPORT PROTEIN SEC16B"/>
    <property type="match status" value="1"/>
</dbReference>
<evidence type="ECO:0000256" key="5">
    <source>
        <dbReference type="ARBA" id="ARBA00022593"/>
    </source>
</evidence>
<keyword evidence="16" id="KW-1185">Reference proteome</keyword>
<dbReference type="AlphaFoldDB" id="A0A1U8DF61"/>
<comment type="subunit">
    <text evidence="12">SEC16A and SEC16B are each present in multiple copies in a heteromeric complex.</text>
</comment>
<feature type="compositionally biased region" description="Low complexity" evidence="13">
    <location>
        <begin position="49"/>
        <end position="61"/>
    </location>
</feature>
<keyword evidence="9 12" id="KW-0333">Golgi apparatus</keyword>
<dbReference type="Gene3D" id="1.25.40.1030">
    <property type="match status" value="1"/>
</dbReference>
<feature type="compositionally biased region" description="Basic and acidic residues" evidence="13">
    <location>
        <begin position="76"/>
        <end position="88"/>
    </location>
</feature>
<reference evidence="17 18" key="1">
    <citation type="submission" date="2025-04" db="UniProtKB">
        <authorList>
            <consortium name="RefSeq"/>
        </authorList>
    </citation>
    <scope>IDENTIFICATION</scope>
</reference>
<evidence type="ECO:0000256" key="12">
    <source>
        <dbReference type="RuleBase" id="RU364101"/>
    </source>
</evidence>
<evidence type="ECO:0000256" key="2">
    <source>
        <dbReference type="ARBA" id="ARBA00004406"/>
    </source>
</evidence>
<evidence type="ECO:0000313" key="17">
    <source>
        <dbReference type="RefSeq" id="XP_014379865.1"/>
    </source>
</evidence>
<feature type="region of interest" description="Disordered" evidence="13">
    <location>
        <begin position="188"/>
        <end position="222"/>
    </location>
</feature>
<evidence type="ECO:0000256" key="9">
    <source>
        <dbReference type="ARBA" id="ARBA00023034"/>
    </source>
</evidence>
<feature type="compositionally biased region" description="Pro residues" evidence="13">
    <location>
        <begin position="1"/>
        <end position="12"/>
    </location>
</feature>
<feature type="domain" description="Sec16 Sec23-binding" evidence="14">
    <location>
        <begin position="451"/>
        <end position="684"/>
    </location>
</feature>
<evidence type="ECO:0000256" key="3">
    <source>
        <dbReference type="ARBA" id="ARBA00005927"/>
    </source>
</evidence>
<dbReference type="GO" id="GO:0007031">
    <property type="term" value="P:peroxisome organization"/>
    <property type="evidence" value="ECO:0007669"/>
    <property type="project" value="UniProtKB-KW"/>
</dbReference>
<dbReference type="GeneID" id="102371683"/>
<keyword evidence="6 12" id="KW-0256">Endoplasmic reticulum</keyword>
<gene>
    <name evidence="17 18 19" type="primary">LOC102371683</name>
</gene>
<evidence type="ECO:0000256" key="7">
    <source>
        <dbReference type="ARBA" id="ARBA00022892"/>
    </source>
</evidence>
<dbReference type="RefSeq" id="XP_014379865.1">
    <property type="nucleotide sequence ID" value="XM_014524379.2"/>
</dbReference>
<protein>
    <recommendedName>
        <fullName evidence="12">Protein transport protein sec16</fullName>
    </recommendedName>
</protein>
<evidence type="ECO:0000256" key="4">
    <source>
        <dbReference type="ARBA" id="ARBA00022448"/>
    </source>
</evidence>
<evidence type="ECO:0000256" key="10">
    <source>
        <dbReference type="ARBA" id="ARBA00023136"/>
    </source>
</evidence>
<evidence type="ECO:0000313" key="18">
    <source>
        <dbReference type="RefSeq" id="XP_014379866.1"/>
    </source>
</evidence>
<keyword evidence="5" id="KW-0962">Peroxisome biogenesis</keyword>
<dbReference type="GO" id="GO:0000139">
    <property type="term" value="C:Golgi membrane"/>
    <property type="evidence" value="ECO:0007669"/>
    <property type="project" value="UniProtKB-SubCell"/>
</dbReference>
<evidence type="ECO:0000256" key="1">
    <source>
        <dbReference type="ARBA" id="ARBA00004395"/>
    </source>
</evidence>
<dbReference type="InterPro" id="IPR024340">
    <property type="entry name" value="Sec16_CCD"/>
</dbReference>